<comment type="caution">
    <text evidence="1">The sequence shown here is derived from an EMBL/GenBank/DDBJ whole genome shotgun (WGS) entry which is preliminary data.</text>
</comment>
<accession>A0AAV9JFJ1</accession>
<sequence>MPLCGVTKGFPRDLYDAYAFNSDHEQSATWLTPIRAILEDGQYQNLRCLIIDFKGVWRVHDSVLEGYLSWLASQVRSLRGLGTSVAPGSVMMRFLELVKLDIDDDSDVLWD</sequence>
<gene>
    <name evidence="1" type="ORF">LTR36_004849</name>
</gene>
<evidence type="ECO:0000313" key="1">
    <source>
        <dbReference type="EMBL" id="KAK4543816.1"/>
    </source>
</evidence>
<protein>
    <submittedName>
        <fullName evidence="1">Uncharacterized protein</fullName>
    </submittedName>
</protein>
<reference evidence="1 2" key="1">
    <citation type="submission" date="2021-11" db="EMBL/GenBank/DDBJ databases">
        <title>Black yeast isolated from Biological Soil Crust.</title>
        <authorList>
            <person name="Kurbessoian T."/>
        </authorList>
    </citation>
    <scope>NUCLEOTIDE SEQUENCE [LARGE SCALE GENOMIC DNA]</scope>
    <source>
        <strain evidence="1 2">CCFEE 5522</strain>
    </source>
</reference>
<keyword evidence="2" id="KW-1185">Reference proteome</keyword>
<dbReference type="EMBL" id="JAVFHQ010000029">
    <property type="protein sequence ID" value="KAK4543816.1"/>
    <property type="molecule type" value="Genomic_DNA"/>
</dbReference>
<dbReference type="Proteomes" id="UP001324427">
    <property type="component" value="Unassembled WGS sequence"/>
</dbReference>
<name>A0AAV9JFJ1_9PEZI</name>
<evidence type="ECO:0000313" key="2">
    <source>
        <dbReference type="Proteomes" id="UP001324427"/>
    </source>
</evidence>
<organism evidence="1 2">
    <name type="scientific">Oleoguttula mirabilis</name>
    <dbReference type="NCBI Taxonomy" id="1507867"/>
    <lineage>
        <taxon>Eukaryota</taxon>
        <taxon>Fungi</taxon>
        <taxon>Dikarya</taxon>
        <taxon>Ascomycota</taxon>
        <taxon>Pezizomycotina</taxon>
        <taxon>Dothideomycetes</taxon>
        <taxon>Dothideomycetidae</taxon>
        <taxon>Mycosphaerellales</taxon>
        <taxon>Teratosphaeriaceae</taxon>
        <taxon>Oleoguttula</taxon>
    </lineage>
</organism>
<dbReference type="AlphaFoldDB" id="A0AAV9JFJ1"/>
<proteinExistence type="predicted"/>